<feature type="region of interest" description="Disordered" evidence="1">
    <location>
        <begin position="87"/>
        <end position="120"/>
    </location>
</feature>
<evidence type="ECO:0000256" key="1">
    <source>
        <dbReference type="SAM" id="MobiDB-lite"/>
    </source>
</evidence>
<dbReference type="Proteomes" id="UP000027195">
    <property type="component" value="Unassembled WGS sequence"/>
</dbReference>
<sequence>MHYILPPVPSLSTFDLDSDMTPRPEIIPRHRPTTFGVDVTNSLYSEQASSSNSKKRHCVHDRSDAASTISLRTVDLPAGSFKRRPSLAWLKSRPRPDSDAATVDGSENTRSRTNVTISPPIPIRTHASELALYENPMTFLPPRNAVTPRPSLHSARSASPLTIRSEPANRRSRRLSDIPDDLNPYLKRRLPRYGPPSNTPERIQTQCRVAHPTASSSKSSKSRLLQMFSSTRIASLAPIEIYVETERIEECELAEGEGVDERTTSFFDCDDEEDSSGLGLETKLSFPRLFGFGSN</sequence>
<keyword evidence="3" id="KW-1185">Reference proteome</keyword>
<dbReference type="AlphaFoldDB" id="A0A067MEL4"/>
<organism evidence="2 3">
    <name type="scientific">Botryobasidium botryosum (strain FD-172 SS1)</name>
    <dbReference type="NCBI Taxonomy" id="930990"/>
    <lineage>
        <taxon>Eukaryota</taxon>
        <taxon>Fungi</taxon>
        <taxon>Dikarya</taxon>
        <taxon>Basidiomycota</taxon>
        <taxon>Agaricomycotina</taxon>
        <taxon>Agaricomycetes</taxon>
        <taxon>Cantharellales</taxon>
        <taxon>Botryobasidiaceae</taxon>
        <taxon>Botryobasidium</taxon>
    </lineage>
</organism>
<protein>
    <submittedName>
        <fullName evidence="2">Uncharacterized protein</fullName>
    </submittedName>
</protein>
<dbReference type="HOGENOM" id="CLU_943320_0_0_1"/>
<dbReference type="InParanoid" id="A0A067MEL4"/>
<evidence type="ECO:0000313" key="3">
    <source>
        <dbReference type="Proteomes" id="UP000027195"/>
    </source>
</evidence>
<feature type="region of interest" description="Disordered" evidence="1">
    <location>
        <begin position="144"/>
        <end position="201"/>
    </location>
</feature>
<evidence type="ECO:0000313" key="2">
    <source>
        <dbReference type="EMBL" id="KDQ13979.1"/>
    </source>
</evidence>
<proteinExistence type="predicted"/>
<reference evidence="3" key="1">
    <citation type="journal article" date="2014" name="Proc. Natl. Acad. Sci. U.S.A.">
        <title>Extensive sampling of basidiomycete genomes demonstrates inadequacy of the white-rot/brown-rot paradigm for wood decay fungi.</title>
        <authorList>
            <person name="Riley R."/>
            <person name="Salamov A.A."/>
            <person name="Brown D.W."/>
            <person name="Nagy L.G."/>
            <person name="Floudas D."/>
            <person name="Held B.W."/>
            <person name="Levasseur A."/>
            <person name="Lombard V."/>
            <person name="Morin E."/>
            <person name="Otillar R."/>
            <person name="Lindquist E.A."/>
            <person name="Sun H."/>
            <person name="LaButti K.M."/>
            <person name="Schmutz J."/>
            <person name="Jabbour D."/>
            <person name="Luo H."/>
            <person name="Baker S.E."/>
            <person name="Pisabarro A.G."/>
            <person name="Walton J.D."/>
            <person name="Blanchette R.A."/>
            <person name="Henrissat B."/>
            <person name="Martin F."/>
            <person name="Cullen D."/>
            <person name="Hibbett D.S."/>
            <person name="Grigoriev I.V."/>
        </authorList>
    </citation>
    <scope>NUCLEOTIDE SEQUENCE [LARGE SCALE GENOMIC DNA]</scope>
    <source>
        <strain evidence="3">FD-172 SS1</strain>
    </source>
</reference>
<name>A0A067MEL4_BOTB1</name>
<dbReference type="EMBL" id="KL198040">
    <property type="protein sequence ID" value="KDQ13979.1"/>
    <property type="molecule type" value="Genomic_DNA"/>
</dbReference>
<accession>A0A067MEL4</accession>
<feature type="compositionally biased region" description="Polar residues" evidence="1">
    <location>
        <begin position="105"/>
        <end position="117"/>
    </location>
</feature>
<gene>
    <name evidence="2" type="ORF">BOTBODRAFT_33095</name>
</gene>